<protein>
    <submittedName>
        <fullName evidence="2">Serine hydrolase domain-containing protein</fullName>
    </submittedName>
</protein>
<evidence type="ECO:0000313" key="3">
    <source>
        <dbReference type="Proteomes" id="UP001595816"/>
    </source>
</evidence>
<dbReference type="InterPro" id="IPR001466">
    <property type="entry name" value="Beta-lactam-related"/>
</dbReference>
<keyword evidence="2" id="KW-0378">Hydrolase</keyword>
<sequence length="356" mass="38246">MSLHHHIQTYLDHLTATGRETGLQVTAYHHGELILDTVAGHADQQGRAVTPDTPFFAFSIGKGLTGAAIHHLADHGHLDDDLHLADVWPEFAQHGKDTITLRHVLTHSAGLPTLPTDTTPDDLTDWHHMCHLLADAHPTWEPGTRHGYHAWTYSWLTGETIRRATGRTLSQILDEDIATPLGIRGELLFGVPDSDQPRLAVLEDHGWADAFTHLSQYAPNVAAASPPGVRPDATLGNNPAILRADIPAVGTVTARAAARLYSALLTGELITPDRLKTATTTAVHGTDWTFGGPSAFTLGFGVIDDTWIGYDGSGGSIAAMAPAHGLALAATKNALSYTDDDPMDTIRRMVLDAVTR</sequence>
<evidence type="ECO:0000313" key="2">
    <source>
        <dbReference type="EMBL" id="MFC4133745.1"/>
    </source>
</evidence>
<keyword evidence="3" id="KW-1185">Reference proteome</keyword>
<organism evidence="2 3">
    <name type="scientific">Hamadaea flava</name>
    <dbReference type="NCBI Taxonomy" id="1742688"/>
    <lineage>
        <taxon>Bacteria</taxon>
        <taxon>Bacillati</taxon>
        <taxon>Actinomycetota</taxon>
        <taxon>Actinomycetes</taxon>
        <taxon>Micromonosporales</taxon>
        <taxon>Micromonosporaceae</taxon>
        <taxon>Hamadaea</taxon>
    </lineage>
</organism>
<evidence type="ECO:0000259" key="1">
    <source>
        <dbReference type="Pfam" id="PF00144"/>
    </source>
</evidence>
<comment type="caution">
    <text evidence="2">The sequence shown here is derived from an EMBL/GenBank/DDBJ whole genome shotgun (WGS) entry which is preliminary data.</text>
</comment>
<dbReference type="InterPro" id="IPR012338">
    <property type="entry name" value="Beta-lactam/transpept-like"/>
</dbReference>
<proteinExistence type="predicted"/>
<dbReference type="InterPro" id="IPR052907">
    <property type="entry name" value="Beta-lactamase/esterase"/>
</dbReference>
<dbReference type="Gene3D" id="3.40.710.10">
    <property type="entry name" value="DD-peptidase/beta-lactamase superfamily"/>
    <property type="match status" value="1"/>
</dbReference>
<name>A0ABV8LU52_9ACTN</name>
<accession>A0ABV8LU52</accession>
<dbReference type="SUPFAM" id="SSF56601">
    <property type="entry name" value="beta-lactamase/transpeptidase-like"/>
    <property type="match status" value="1"/>
</dbReference>
<dbReference type="RefSeq" id="WP_253750435.1">
    <property type="nucleotide sequence ID" value="NZ_JAMZDZ010000001.1"/>
</dbReference>
<dbReference type="PANTHER" id="PTHR43319">
    <property type="entry name" value="BETA-LACTAMASE-RELATED"/>
    <property type="match status" value="1"/>
</dbReference>
<feature type="domain" description="Beta-lactamase-related" evidence="1">
    <location>
        <begin position="9"/>
        <end position="347"/>
    </location>
</feature>
<dbReference type="Pfam" id="PF00144">
    <property type="entry name" value="Beta-lactamase"/>
    <property type="match status" value="1"/>
</dbReference>
<gene>
    <name evidence="2" type="ORF">ACFOZ4_24300</name>
</gene>
<dbReference type="EMBL" id="JBHSAY010000013">
    <property type="protein sequence ID" value="MFC4133745.1"/>
    <property type="molecule type" value="Genomic_DNA"/>
</dbReference>
<dbReference type="Proteomes" id="UP001595816">
    <property type="component" value="Unassembled WGS sequence"/>
</dbReference>
<dbReference type="GO" id="GO:0016787">
    <property type="term" value="F:hydrolase activity"/>
    <property type="evidence" value="ECO:0007669"/>
    <property type="project" value="UniProtKB-KW"/>
</dbReference>
<dbReference type="PANTHER" id="PTHR43319:SF3">
    <property type="entry name" value="BETA-LACTAMASE-RELATED DOMAIN-CONTAINING PROTEIN"/>
    <property type="match status" value="1"/>
</dbReference>
<reference evidence="3" key="1">
    <citation type="journal article" date="2019" name="Int. J. Syst. Evol. Microbiol.">
        <title>The Global Catalogue of Microorganisms (GCM) 10K type strain sequencing project: providing services to taxonomists for standard genome sequencing and annotation.</title>
        <authorList>
            <consortium name="The Broad Institute Genomics Platform"/>
            <consortium name="The Broad Institute Genome Sequencing Center for Infectious Disease"/>
            <person name="Wu L."/>
            <person name="Ma J."/>
        </authorList>
    </citation>
    <scope>NUCLEOTIDE SEQUENCE [LARGE SCALE GENOMIC DNA]</scope>
    <source>
        <strain evidence="3">CGMCC 4.7289</strain>
    </source>
</reference>